<evidence type="ECO:0000313" key="1">
    <source>
        <dbReference type="EMBL" id="OMH79614.1"/>
    </source>
</evidence>
<sequence>TSSFFCSPRAPCITAVNITLLFSPISVALIPSHIYPIVRNDAIFTISLSPDTFTSISFITSSHCPRTSSIAATAAIPCPAIAPTCASLLPSVINNPRFIPSRASRSTAIHRSAYNSCSFASFATTEFFSASPAAILIDTGPPSVVNSCANLITYCP</sequence>
<protein>
    <submittedName>
        <fullName evidence="2">Uncharacterized protein</fullName>
    </submittedName>
</protein>
<dbReference type="AlphaFoldDB" id="A0A1R1PP04"/>
<accession>A0A1R1PP04</accession>
<reference evidence="3" key="1">
    <citation type="submission" date="2017-01" db="EMBL/GenBank/DDBJ databases">
        <authorList>
            <person name="Wang Y."/>
            <person name="White M."/>
            <person name="Kvist S."/>
            <person name="Moncalvo J.-M."/>
        </authorList>
    </citation>
    <scope>NUCLEOTIDE SEQUENCE [LARGE SCALE GENOMIC DNA]</scope>
    <source>
        <strain evidence="3">COL-18-3</strain>
    </source>
</reference>
<reference evidence="2" key="2">
    <citation type="submission" date="2017-01" db="EMBL/GenBank/DDBJ databases">
        <authorList>
            <person name="Mah S.A."/>
            <person name="Swanson W.J."/>
            <person name="Moy G.W."/>
            <person name="Vacquier V.D."/>
        </authorList>
    </citation>
    <scope>NUCLEOTIDE SEQUENCE [LARGE SCALE GENOMIC DNA]</scope>
    <source>
        <strain evidence="2">COL-18-3</strain>
    </source>
</reference>
<gene>
    <name evidence="2" type="ORF">AX774_g3899</name>
    <name evidence="1" type="ORF">AX774_g6966</name>
</gene>
<dbReference type="EMBL" id="LSSK01000630">
    <property type="protein sequence ID" value="OMH82612.1"/>
    <property type="molecule type" value="Genomic_DNA"/>
</dbReference>
<keyword evidence="3" id="KW-1185">Reference proteome</keyword>
<name>A0A1R1PP04_ZANCU</name>
<proteinExistence type="predicted"/>
<feature type="non-terminal residue" evidence="2">
    <location>
        <position position="1"/>
    </location>
</feature>
<dbReference type="Proteomes" id="UP000188320">
    <property type="component" value="Unassembled WGS sequence"/>
</dbReference>
<dbReference type="EMBL" id="LSSK01001484">
    <property type="protein sequence ID" value="OMH79614.1"/>
    <property type="molecule type" value="Genomic_DNA"/>
</dbReference>
<evidence type="ECO:0000313" key="3">
    <source>
        <dbReference type="Proteomes" id="UP000188320"/>
    </source>
</evidence>
<organism evidence="2 3">
    <name type="scientific">Zancudomyces culisetae</name>
    <name type="common">Gut fungus</name>
    <name type="synonym">Smittium culisetae</name>
    <dbReference type="NCBI Taxonomy" id="1213189"/>
    <lineage>
        <taxon>Eukaryota</taxon>
        <taxon>Fungi</taxon>
        <taxon>Fungi incertae sedis</taxon>
        <taxon>Zoopagomycota</taxon>
        <taxon>Kickxellomycotina</taxon>
        <taxon>Harpellomycetes</taxon>
        <taxon>Harpellales</taxon>
        <taxon>Legeriomycetaceae</taxon>
        <taxon>Zancudomyces</taxon>
    </lineage>
</organism>
<comment type="caution">
    <text evidence="2">The sequence shown here is derived from an EMBL/GenBank/DDBJ whole genome shotgun (WGS) entry which is preliminary data.</text>
</comment>
<evidence type="ECO:0000313" key="2">
    <source>
        <dbReference type="EMBL" id="OMH82612.1"/>
    </source>
</evidence>